<accession>A0A3M7PZL5</accession>
<dbReference type="EMBL" id="REGN01008125">
    <property type="protein sequence ID" value="RNA04384.1"/>
    <property type="molecule type" value="Genomic_DNA"/>
</dbReference>
<gene>
    <name evidence="1" type="ORF">BpHYR1_018484</name>
</gene>
<reference evidence="1 2" key="1">
    <citation type="journal article" date="2018" name="Sci. Rep.">
        <title>Genomic signatures of local adaptation to the degree of environmental predictability in rotifers.</title>
        <authorList>
            <person name="Franch-Gras L."/>
            <person name="Hahn C."/>
            <person name="Garcia-Roger E.M."/>
            <person name="Carmona M.J."/>
            <person name="Serra M."/>
            <person name="Gomez A."/>
        </authorList>
    </citation>
    <scope>NUCLEOTIDE SEQUENCE [LARGE SCALE GENOMIC DNA]</scope>
    <source>
        <strain evidence="1">HYR1</strain>
    </source>
</reference>
<proteinExistence type="predicted"/>
<evidence type="ECO:0000313" key="2">
    <source>
        <dbReference type="Proteomes" id="UP000276133"/>
    </source>
</evidence>
<dbReference type="Proteomes" id="UP000276133">
    <property type="component" value="Unassembled WGS sequence"/>
</dbReference>
<comment type="caution">
    <text evidence="1">The sequence shown here is derived from an EMBL/GenBank/DDBJ whole genome shotgun (WGS) entry which is preliminary data.</text>
</comment>
<keyword evidence="2" id="KW-1185">Reference proteome</keyword>
<name>A0A3M7PZL5_BRAPC</name>
<organism evidence="1 2">
    <name type="scientific">Brachionus plicatilis</name>
    <name type="common">Marine rotifer</name>
    <name type="synonym">Brachionus muelleri</name>
    <dbReference type="NCBI Taxonomy" id="10195"/>
    <lineage>
        <taxon>Eukaryota</taxon>
        <taxon>Metazoa</taxon>
        <taxon>Spiralia</taxon>
        <taxon>Gnathifera</taxon>
        <taxon>Rotifera</taxon>
        <taxon>Eurotatoria</taxon>
        <taxon>Monogononta</taxon>
        <taxon>Pseudotrocha</taxon>
        <taxon>Ploima</taxon>
        <taxon>Brachionidae</taxon>
        <taxon>Brachionus</taxon>
    </lineage>
</organism>
<dbReference type="AlphaFoldDB" id="A0A3M7PZL5"/>
<protein>
    <submittedName>
        <fullName evidence="1">Uncharacterized protein</fullName>
    </submittedName>
</protein>
<evidence type="ECO:0000313" key="1">
    <source>
        <dbReference type="EMBL" id="RNA04384.1"/>
    </source>
</evidence>
<sequence>MGKNCSNEILSVLESLRHFLMSASVGFRPRARTTSPKWLLCILSSPRSSNSVNASLKSLKIFI</sequence>